<dbReference type="Proteomes" id="UP001218218">
    <property type="component" value="Unassembled WGS sequence"/>
</dbReference>
<dbReference type="InterPro" id="IPR008949">
    <property type="entry name" value="Isoprenoid_synthase_dom_sf"/>
</dbReference>
<evidence type="ECO:0000313" key="2">
    <source>
        <dbReference type="Proteomes" id="UP001218218"/>
    </source>
</evidence>
<dbReference type="EMBL" id="JARIHO010000004">
    <property type="protein sequence ID" value="KAJ7362551.1"/>
    <property type="molecule type" value="Genomic_DNA"/>
</dbReference>
<protein>
    <submittedName>
        <fullName evidence="1">Uncharacterized protein</fullName>
    </submittedName>
</protein>
<comment type="caution">
    <text evidence="1">The sequence shown here is derived from an EMBL/GenBank/DDBJ whole genome shotgun (WGS) entry which is preliminary data.</text>
</comment>
<sequence length="150" mass="17316">MVEDTKSHRNISEYLEFRCRNAGASFFLPLARYALDVYLTDKELQDPLLARLLRCFRCRCDGERKSSRTHWAVTSTLYRHTKTSMGSVLLLRPLARCISDSSSRIRRHDLTIALLWPWRQQRIGGCAGPAPGPAIHRQWKRSVVAAYRTI</sequence>
<keyword evidence="2" id="KW-1185">Reference proteome</keyword>
<proteinExistence type="predicted"/>
<organism evidence="1 2">
    <name type="scientific">Mycena albidolilacea</name>
    <dbReference type="NCBI Taxonomy" id="1033008"/>
    <lineage>
        <taxon>Eukaryota</taxon>
        <taxon>Fungi</taxon>
        <taxon>Dikarya</taxon>
        <taxon>Basidiomycota</taxon>
        <taxon>Agaricomycotina</taxon>
        <taxon>Agaricomycetes</taxon>
        <taxon>Agaricomycetidae</taxon>
        <taxon>Agaricales</taxon>
        <taxon>Marasmiineae</taxon>
        <taxon>Mycenaceae</taxon>
        <taxon>Mycena</taxon>
    </lineage>
</organism>
<reference evidence="1" key="1">
    <citation type="submission" date="2023-03" db="EMBL/GenBank/DDBJ databases">
        <title>Massive genome expansion in bonnet fungi (Mycena s.s.) driven by repeated elements and novel gene families across ecological guilds.</title>
        <authorList>
            <consortium name="Lawrence Berkeley National Laboratory"/>
            <person name="Harder C.B."/>
            <person name="Miyauchi S."/>
            <person name="Viragh M."/>
            <person name="Kuo A."/>
            <person name="Thoen E."/>
            <person name="Andreopoulos B."/>
            <person name="Lu D."/>
            <person name="Skrede I."/>
            <person name="Drula E."/>
            <person name="Henrissat B."/>
            <person name="Morin E."/>
            <person name="Kohler A."/>
            <person name="Barry K."/>
            <person name="LaButti K."/>
            <person name="Morin E."/>
            <person name="Salamov A."/>
            <person name="Lipzen A."/>
            <person name="Mereny Z."/>
            <person name="Hegedus B."/>
            <person name="Baldrian P."/>
            <person name="Stursova M."/>
            <person name="Weitz H."/>
            <person name="Taylor A."/>
            <person name="Grigoriev I.V."/>
            <person name="Nagy L.G."/>
            <person name="Martin F."/>
            <person name="Kauserud H."/>
        </authorList>
    </citation>
    <scope>NUCLEOTIDE SEQUENCE</scope>
    <source>
        <strain evidence="1">CBHHK002</strain>
    </source>
</reference>
<dbReference type="AlphaFoldDB" id="A0AAD7ALN3"/>
<evidence type="ECO:0000313" key="1">
    <source>
        <dbReference type="EMBL" id="KAJ7362551.1"/>
    </source>
</evidence>
<name>A0AAD7ALN3_9AGAR</name>
<dbReference type="Gene3D" id="1.10.600.10">
    <property type="entry name" value="Farnesyl Diphosphate Synthase"/>
    <property type="match status" value="1"/>
</dbReference>
<accession>A0AAD7ALN3</accession>
<dbReference type="SUPFAM" id="SSF48576">
    <property type="entry name" value="Terpenoid synthases"/>
    <property type="match status" value="1"/>
</dbReference>
<gene>
    <name evidence="1" type="ORF">DFH08DRAFT_324305</name>
</gene>